<dbReference type="SUPFAM" id="SSF103481">
    <property type="entry name" value="Multidrug resistance efflux transporter EmrE"/>
    <property type="match status" value="1"/>
</dbReference>
<name>W4K1B6_HETIT</name>
<keyword evidence="9" id="KW-1185">Reference proteome</keyword>
<keyword evidence="5 7" id="KW-1133">Transmembrane helix</keyword>
<gene>
    <name evidence="8" type="ORF">HETIRDRAFT_124682</name>
</gene>
<evidence type="ECO:0000313" key="9">
    <source>
        <dbReference type="Proteomes" id="UP000030671"/>
    </source>
</evidence>
<comment type="subcellular location">
    <subcellularLocation>
        <location evidence="1">Endomembrane system</location>
        <topology evidence="1">Multi-pass membrane protein</topology>
    </subcellularLocation>
</comment>
<evidence type="ECO:0000256" key="5">
    <source>
        <dbReference type="ARBA" id="ARBA00022989"/>
    </source>
</evidence>
<dbReference type="FunCoup" id="W4K1B6">
    <property type="interactions" value="115"/>
</dbReference>
<dbReference type="PANTHER" id="PTHR10778">
    <property type="entry name" value="SOLUTE CARRIER FAMILY 35 MEMBER B"/>
    <property type="match status" value="1"/>
</dbReference>
<dbReference type="PANTHER" id="PTHR10778:SF4">
    <property type="entry name" value="NUCLEOTIDE SUGAR TRANSPORTER SLC35B4"/>
    <property type="match status" value="1"/>
</dbReference>
<evidence type="ECO:0000256" key="7">
    <source>
        <dbReference type="SAM" id="Phobius"/>
    </source>
</evidence>
<dbReference type="GO" id="GO:0005464">
    <property type="term" value="F:UDP-xylose transmembrane transporter activity"/>
    <property type="evidence" value="ECO:0007669"/>
    <property type="project" value="TreeGrafter"/>
</dbReference>
<dbReference type="InterPro" id="IPR013657">
    <property type="entry name" value="SCL35B1-4/HUT1"/>
</dbReference>
<keyword evidence="6 7" id="KW-0472">Membrane</keyword>
<sequence length="313" mass="34374">MLSLVLGGCCTNVWAYERLLRIESRVGSALTFSQMLFITLQQLPSFITWKPSSGLLPRLKPRQVPLSQWLLQVVVLATGSLFNNWVYAFHVPLTIQIVFRSAGLAVSMLFGRFFMHKRYSIQQVTAVLLVSIGVVVATLSRPPSTDQSTDDLFEYALGVTMLTVSLALTGTLGMLQERTYQKYGPCWKEGVFYTHALSLPVFLFLIPQVKHGLGSLSEKSGSVVPMPYVILAANLVSQLVCVSGVNQLSSRVSSVSTQVVLTTRKAISLCFSVWWFGNGWNGQLGLGAGMVFVGSFWYTQIDADGRTGAGKKD</sequence>
<protein>
    <submittedName>
        <fullName evidence="8">UDP-galactose transporter</fullName>
    </submittedName>
</protein>
<dbReference type="InParanoid" id="W4K1B6"/>
<dbReference type="InterPro" id="IPR037185">
    <property type="entry name" value="EmrE-like"/>
</dbReference>
<dbReference type="KEGG" id="hir:HETIRDRAFT_124682"/>
<evidence type="ECO:0000256" key="6">
    <source>
        <dbReference type="ARBA" id="ARBA00023136"/>
    </source>
</evidence>
<accession>W4K1B6</accession>
<evidence type="ECO:0000256" key="3">
    <source>
        <dbReference type="ARBA" id="ARBA00022597"/>
    </source>
</evidence>
<evidence type="ECO:0000256" key="2">
    <source>
        <dbReference type="ARBA" id="ARBA00022448"/>
    </source>
</evidence>
<dbReference type="GO" id="GO:0005789">
    <property type="term" value="C:endoplasmic reticulum membrane"/>
    <property type="evidence" value="ECO:0007669"/>
    <property type="project" value="TreeGrafter"/>
</dbReference>
<dbReference type="OrthoDB" id="999962at2759"/>
<keyword evidence="3" id="KW-0762">Sugar transport</keyword>
<keyword evidence="2" id="KW-0813">Transport</keyword>
<feature type="transmembrane region" description="Helical" evidence="7">
    <location>
        <begin position="152"/>
        <end position="175"/>
    </location>
</feature>
<dbReference type="STRING" id="747525.W4K1B6"/>
<feature type="transmembrane region" description="Helical" evidence="7">
    <location>
        <begin position="226"/>
        <end position="245"/>
    </location>
</feature>
<dbReference type="Proteomes" id="UP000030671">
    <property type="component" value="Unassembled WGS sequence"/>
</dbReference>
<feature type="transmembrane region" description="Helical" evidence="7">
    <location>
        <begin position="69"/>
        <end position="87"/>
    </location>
</feature>
<keyword evidence="4 7" id="KW-0812">Transmembrane</keyword>
<evidence type="ECO:0000256" key="4">
    <source>
        <dbReference type="ARBA" id="ARBA00022692"/>
    </source>
</evidence>
<dbReference type="GeneID" id="20666882"/>
<dbReference type="GO" id="GO:0005462">
    <property type="term" value="F:UDP-N-acetylglucosamine transmembrane transporter activity"/>
    <property type="evidence" value="ECO:0007669"/>
    <property type="project" value="TreeGrafter"/>
</dbReference>
<dbReference type="AlphaFoldDB" id="W4K1B6"/>
<dbReference type="EMBL" id="KI925461">
    <property type="protein sequence ID" value="ETW78871.1"/>
    <property type="molecule type" value="Genomic_DNA"/>
</dbReference>
<dbReference type="eggNOG" id="KOG1583">
    <property type="taxonomic scope" value="Eukaryota"/>
</dbReference>
<dbReference type="GO" id="GO:0000139">
    <property type="term" value="C:Golgi membrane"/>
    <property type="evidence" value="ECO:0007669"/>
    <property type="project" value="TreeGrafter"/>
</dbReference>
<organism evidence="8 9">
    <name type="scientific">Heterobasidion irregulare (strain TC 32-1)</name>
    <dbReference type="NCBI Taxonomy" id="747525"/>
    <lineage>
        <taxon>Eukaryota</taxon>
        <taxon>Fungi</taxon>
        <taxon>Dikarya</taxon>
        <taxon>Basidiomycota</taxon>
        <taxon>Agaricomycotina</taxon>
        <taxon>Agaricomycetes</taxon>
        <taxon>Russulales</taxon>
        <taxon>Bondarzewiaceae</taxon>
        <taxon>Heterobasidion</taxon>
        <taxon>Heterobasidion annosum species complex</taxon>
    </lineage>
</organism>
<feature type="transmembrane region" description="Helical" evidence="7">
    <location>
        <begin position="187"/>
        <end position="206"/>
    </location>
</feature>
<proteinExistence type="predicted"/>
<dbReference type="Pfam" id="PF08449">
    <property type="entry name" value="UAA"/>
    <property type="match status" value="1"/>
</dbReference>
<dbReference type="HOGENOM" id="CLU_033007_1_1_1"/>
<evidence type="ECO:0000313" key="8">
    <source>
        <dbReference type="EMBL" id="ETW78871.1"/>
    </source>
</evidence>
<evidence type="ECO:0000256" key="1">
    <source>
        <dbReference type="ARBA" id="ARBA00004127"/>
    </source>
</evidence>
<feature type="transmembrane region" description="Helical" evidence="7">
    <location>
        <begin position="121"/>
        <end position="140"/>
    </location>
</feature>
<dbReference type="RefSeq" id="XP_009549164.1">
    <property type="nucleotide sequence ID" value="XM_009550869.1"/>
</dbReference>
<reference evidence="8 9" key="1">
    <citation type="journal article" date="2012" name="New Phytol.">
        <title>Insight into trade-off between wood decay and parasitism from the genome of a fungal forest pathogen.</title>
        <authorList>
            <person name="Olson A."/>
            <person name="Aerts A."/>
            <person name="Asiegbu F."/>
            <person name="Belbahri L."/>
            <person name="Bouzid O."/>
            <person name="Broberg A."/>
            <person name="Canback B."/>
            <person name="Coutinho P.M."/>
            <person name="Cullen D."/>
            <person name="Dalman K."/>
            <person name="Deflorio G."/>
            <person name="van Diepen L.T."/>
            <person name="Dunand C."/>
            <person name="Duplessis S."/>
            <person name="Durling M."/>
            <person name="Gonthier P."/>
            <person name="Grimwood J."/>
            <person name="Fossdal C.G."/>
            <person name="Hansson D."/>
            <person name="Henrissat B."/>
            <person name="Hietala A."/>
            <person name="Himmelstrand K."/>
            <person name="Hoffmeister D."/>
            <person name="Hogberg N."/>
            <person name="James T.Y."/>
            <person name="Karlsson M."/>
            <person name="Kohler A."/>
            <person name="Kues U."/>
            <person name="Lee Y.H."/>
            <person name="Lin Y.C."/>
            <person name="Lind M."/>
            <person name="Lindquist E."/>
            <person name="Lombard V."/>
            <person name="Lucas S."/>
            <person name="Lunden K."/>
            <person name="Morin E."/>
            <person name="Murat C."/>
            <person name="Park J."/>
            <person name="Raffaello T."/>
            <person name="Rouze P."/>
            <person name="Salamov A."/>
            <person name="Schmutz J."/>
            <person name="Solheim H."/>
            <person name="Stahlberg J."/>
            <person name="Velez H."/>
            <person name="de Vries R.P."/>
            <person name="Wiebenga A."/>
            <person name="Woodward S."/>
            <person name="Yakovlev I."/>
            <person name="Garbelotto M."/>
            <person name="Martin F."/>
            <person name="Grigoriev I.V."/>
            <person name="Stenlid J."/>
        </authorList>
    </citation>
    <scope>NUCLEOTIDE SEQUENCE [LARGE SCALE GENOMIC DNA]</scope>
    <source>
        <strain evidence="8 9">TC 32-1</strain>
    </source>
</reference>